<feature type="region of interest" description="Disordered" evidence="1">
    <location>
        <begin position="59"/>
        <end position="161"/>
    </location>
</feature>
<dbReference type="AlphaFoldDB" id="A0AAV5GVC2"/>
<evidence type="ECO:0000313" key="3">
    <source>
        <dbReference type="Proteomes" id="UP001342314"/>
    </source>
</evidence>
<feature type="region of interest" description="Disordered" evidence="1">
    <location>
        <begin position="950"/>
        <end position="1076"/>
    </location>
</feature>
<feature type="compositionally biased region" description="Basic and acidic residues" evidence="1">
    <location>
        <begin position="950"/>
        <end position="963"/>
    </location>
</feature>
<keyword evidence="3" id="KW-1185">Reference proteome</keyword>
<evidence type="ECO:0000313" key="2">
    <source>
        <dbReference type="EMBL" id="GJN92992.1"/>
    </source>
</evidence>
<feature type="compositionally biased region" description="Basic residues" evidence="1">
    <location>
        <begin position="996"/>
        <end position="1011"/>
    </location>
</feature>
<gene>
    <name evidence="2" type="ORF">Rhopal_006037-T1</name>
</gene>
<comment type="caution">
    <text evidence="2">The sequence shown here is derived from an EMBL/GenBank/DDBJ whole genome shotgun (WGS) entry which is preliminary data.</text>
</comment>
<feature type="compositionally biased region" description="Acidic residues" evidence="1">
    <location>
        <begin position="1015"/>
        <end position="1039"/>
    </location>
</feature>
<evidence type="ECO:0000256" key="1">
    <source>
        <dbReference type="SAM" id="MobiDB-lite"/>
    </source>
</evidence>
<organism evidence="2 3">
    <name type="scientific">Rhodotorula paludigena</name>
    <dbReference type="NCBI Taxonomy" id="86838"/>
    <lineage>
        <taxon>Eukaryota</taxon>
        <taxon>Fungi</taxon>
        <taxon>Dikarya</taxon>
        <taxon>Basidiomycota</taxon>
        <taxon>Pucciniomycotina</taxon>
        <taxon>Microbotryomycetes</taxon>
        <taxon>Sporidiobolales</taxon>
        <taxon>Sporidiobolaceae</taxon>
        <taxon>Rhodotorula</taxon>
    </lineage>
</organism>
<sequence>MCSTTHALRASPSPRFPHAIQSSTHLVTTLAFDHYRTLPLDLLLHPFLTLAPPPFRHSGAGVRMSSPLTPDPNETELSQDNPRMEVESSQPGGPANDDDVQDDGEDDKDDGRDSPPRRIPNKGKGKAKSSAAAHGESNRETPSSDGEDEPTSTEPSWTVDEKTAVGRFEGSAWKATFQVGGGTIFQMQPYQARPSKWNLRAPNPNEAGMQTRRDAEIKTLVDKWSGRGTYNPHEPDHACELDFTVSPAQWRDWFHSEATQRALQALDGDDEGANWGDQGEELNQLGDGELKAALDERFAKTSAQPPAPLDKIASRPVLDPLLPFDVVAGEHRVAAAPVLWAIHNFDDNLRFISGRVYKVGLVESLEPEKRELLVHATNTEKTLTTYDTVEFFSGIYRNYDISNAYFEATIRNNESAIPPAIRNCLDKLIRAAGCRPLREVLVDGVRKSTFLHGLFNKKSGIEVLIAGGGQRLAAVPLRAYVNFHTLLIEMAKSRVDNTLLSHTERELITRRQLAALTRLLPLVSLSVVPAIKDDGSGNYRDFFQSLAKALGDLRTSQRKLAPFVEDAQVIVYAISTVAVGQKLEAGTELGRRLFSLISGGAFTKATELVSENKPVFPSGKVLSQRMPVKWYVPTAEAFVEHWKLVWPAWKKLVLAPVLRFIAATVIDKDADRKPALEHFWTTLGASKAGGRRRKDAPAEPDAPSSSQVPASQTTDKTVALLPAPDQSVATYNTNGWEAAMSRFNLPEETVQGLADILAPVYPRLSAQVTAINTRSKSGKSDAAAMASAKFHKELWASPLIVHLKDNLLEVLPGASSLAFDNFLKDNGAEGPVAVKAGAVDISALAAGVAKEEVAQNLVSDLMRYITGRAYKQDVELLTDAVVRALYKAKSDAAPRQLAELEERAKAYKKAKDTNMTAIVDERVKGAKDLMAKNFWFTNINDVRERAKHDKYWQGQEQKADAAKKSRGSQSEDLQAPVAGPSGSKRKTTATPDKSKAKGGRAGKSKASARKKKADEEDDEEDDDEDEDEDDEEEEEEDLEPPAKKQRGKGSKAQVAVATVKSPGTRSSARNAKAQKV</sequence>
<accession>A0AAV5GVC2</accession>
<protein>
    <submittedName>
        <fullName evidence="2">Uncharacterized protein</fullName>
    </submittedName>
</protein>
<proteinExistence type="predicted"/>
<name>A0AAV5GVC2_9BASI</name>
<dbReference type="EMBL" id="BQKY01000012">
    <property type="protein sequence ID" value="GJN92992.1"/>
    <property type="molecule type" value="Genomic_DNA"/>
</dbReference>
<feature type="compositionally biased region" description="Polar residues" evidence="1">
    <location>
        <begin position="75"/>
        <end position="91"/>
    </location>
</feature>
<feature type="compositionally biased region" description="Polar residues" evidence="1">
    <location>
        <begin position="703"/>
        <end position="714"/>
    </location>
</feature>
<reference evidence="2 3" key="1">
    <citation type="submission" date="2021-12" db="EMBL/GenBank/DDBJ databases">
        <title>High titer production of polyol ester of fatty acids by Rhodotorula paludigena BS15 towards product separation-free biomass refinery.</title>
        <authorList>
            <person name="Mano J."/>
            <person name="Ono H."/>
            <person name="Tanaka T."/>
            <person name="Naito K."/>
            <person name="Sushida H."/>
            <person name="Ike M."/>
            <person name="Tokuyasu K."/>
            <person name="Kitaoka M."/>
        </authorList>
    </citation>
    <scope>NUCLEOTIDE SEQUENCE [LARGE SCALE GENOMIC DNA]</scope>
    <source>
        <strain evidence="2 3">BS15</strain>
    </source>
</reference>
<feature type="compositionally biased region" description="Acidic residues" evidence="1">
    <location>
        <begin position="96"/>
        <end position="108"/>
    </location>
</feature>
<dbReference type="Proteomes" id="UP001342314">
    <property type="component" value="Unassembled WGS sequence"/>
</dbReference>
<feature type="region of interest" description="Disordered" evidence="1">
    <location>
        <begin position="687"/>
        <end position="714"/>
    </location>
</feature>